<keyword evidence="4" id="KW-0159">Chromosome partition</keyword>
<evidence type="ECO:0000256" key="4">
    <source>
        <dbReference type="ARBA" id="ARBA00022829"/>
    </source>
</evidence>
<dbReference type="PANTHER" id="PTHR12792">
    <property type="entry name" value="EXTRA SPINDLE POLES 1-RELATED"/>
    <property type="match status" value="1"/>
</dbReference>
<dbReference type="AlphaFoldDB" id="A0A0L0BTU0"/>
<dbReference type="OrthoDB" id="10255632at2759"/>
<dbReference type="PANTHER" id="PTHR12792:SF0">
    <property type="entry name" value="SEPARIN"/>
    <property type="match status" value="1"/>
</dbReference>
<comment type="catalytic activity">
    <reaction evidence="1">
        <text>All bonds known to be hydrolyzed by this endopeptidase have arginine in P1 and an acidic residue in P4. P6 is often occupied by an acidic residue or by a hydroxy-amino-acid residue, the phosphorylation of which enhances cleavage.</text>
        <dbReference type="EC" id="3.4.22.49"/>
    </reaction>
</comment>
<evidence type="ECO:0000313" key="6">
    <source>
        <dbReference type="EMBL" id="KNC23495.1"/>
    </source>
</evidence>
<dbReference type="EC" id="3.4.22.49" evidence="2"/>
<dbReference type="GO" id="GO:0051307">
    <property type="term" value="P:meiotic chromosome separation"/>
    <property type="evidence" value="ECO:0007669"/>
    <property type="project" value="TreeGrafter"/>
</dbReference>
<organism evidence="6 7">
    <name type="scientific">Lucilia cuprina</name>
    <name type="common">Green bottle fly</name>
    <name type="synonym">Australian sheep blowfly</name>
    <dbReference type="NCBI Taxonomy" id="7375"/>
    <lineage>
        <taxon>Eukaryota</taxon>
        <taxon>Metazoa</taxon>
        <taxon>Ecdysozoa</taxon>
        <taxon>Arthropoda</taxon>
        <taxon>Hexapoda</taxon>
        <taxon>Insecta</taxon>
        <taxon>Pterygota</taxon>
        <taxon>Neoptera</taxon>
        <taxon>Endopterygota</taxon>
        <taxon>Diptera</taxon>
        <taxon>Brachycera</taxon>
        <taxon>Muscomorpha</taxon>
        <taxon>Oestroidea</taxon>
        <taxon>Calliphoridae</taxon>
        <taxon>Luciliinae</taxon>
        <taxon>Lucilia</taxon>
    </lineage>
</organism>
<evidence type="ECO:0000256" key="3">
    <source>
        <dbReference type="ARBA" id="ARBA00022801"/>
    </source>
</evidence>
<gene>
    <name evidence="6" type="ORF">FF38_09201</name>
</gene>
<dbReference type="GO" id="GO:0004197">
    <property type="term" value="F:cysteine-type endopeptidase activity"/>
    <property type="evidence" value="ECO:0007669"/>
    <property type="project" value="InterPro"/>
</dbReference>
<dbReference type="GO" id="GO:0005634">
    <property type="term" value="C:nucleus"/>
    <property type="evidence" value="ECO:0007669"/>
    <property type="project" value="InterPro"/>
</dbReference>
<dbReference type="PROSITE" id="PS51700">
    <property type="entry name" value="SEPARIN"/>
    <property type="match status" value="1"/>
</dbReference>
<evidence type="ECO:0000256" key="1">
    <source>
        <dbReference type="ARBA" id="ARBA00000451"/>
    </source>
</evidence>
<dbReference type="InterPro" id="IPR005314">
    <property type="entry name" value="Peptidase_C50"/>
</dbReference>
<feature type="domain" description="Peptidase C50" evidence="5">
    <location>
        <begin position="417"/>
        <end position="513"/>
    </location>
</feature>
<sequence length="651" mass="74575">MDKEFLKFLVKDGISTNIGPNTKEILLQQAESEYCNGNMIASIFYQTYSLYQASQERYNQSSGKCNENKSERANKAEVETLMAEMNAKEISEFSSNSLMQYVSKSLTKMSQKSKMKQASLQSTNSVESCNFLKDITSPDEGITKLIEICQQLPEEWTIIQLCKGPRAETTYSIFPKIHESDAAIYMTLIKHGRSSEYSTPICLRFSSAEQKKLYESFGGIVSRFQQCVKIDPKEVNTTEAKRFYWSLLDELNQFIATTCTDLCNFFYPWNFLFTGIAFSKPKQILSRQRWSKVDEFCDMYGWESDARVLLSLAASNAESLDLVQIEDICSILTTNSKHHAIACDMLKKMQTENDRGNGNKVQHFPCILIVDERLDHFFWEEINVQQEFTRVNSIQCLYRLYNYYKSEIKHGYLCVNITDGGCLLNPDKNLPKMESRMVSFFEYWTPHWTMLVGQRPTQDELFNKYLSRSCYVYAGHGSGLQYINGRKITKHQMHCVVFLFGCDSSRLHSSGLYSELVGPHLYYQAAMCPALVGTLMPGLDCNMDRIATEILSRWIVPKSTNVLPWNEIDERAWIKEFIIKPKTCTTTTKSTTTIPPSVATTPNYNVGSLCTILARVHQRVCEPKLYNTVPYVCRGLPVWNCNVEPLNTSTT</sequence>
<proteinExistence type="predicted"/>
<evidence type="ECO:0000313" key="7">
    <source>
        <dbReference type="Proteomes" id="UP000037069"/>
    </source>
</evidence>
<keyword evidence="7" id="KW-1185">Reference proteome</keyword>
<dbReference type="Proteomes" id="UP000037069">
    <property type="component" value="Unassembled WGS sequence"/>
</dbReference>
<protein>
    <recommendedName>
        <fullName evidence="2">separase</fullName>
        <ecNumber evidence="2">3.4.22.49</ecNumber>
    </recommendedName>
</protein>
<dbReference type="OMA" id="AWNLAVE"/>
<dbReference type="STRING" id="7375.A0A0L0BTU0"/>
<dbReference type="GO" id="GO:0006508">
    <property type="term" value="P:proteolysis"/>
    <property type="evidence" value="ECO:0007669"/>
    <property type="project" value="InterPro"/>
</dbReference>
<evidence type="ECO:0000256" key="2">
    <source>
        <dbReference type="ARBA" id="ARBA00012489"/>
    </source>
</evidence>
<evidence type="ECO:0000259" key="5">
    <source>
        <dbReference type="PROSITE" id="PS51700"/>
    </source>
</evidence>
<comment type="caution">
    <text evidence="6">The sequence shown here is derived from an EMBL/GenBank/DDBJ whole genome shotgun (WGS) entry which is preliminary data.</text>
</comment>
<dbReference type="GO" id="GO:0005737">
    <property type="term" value="C:cytoplasm"/>
    <property type="evidence" value="ECO:0007669"/>
    <property type="project" value="TreeGrafter"/>
</dbReference>
<reference evidence="6 7" key="1">
    <citation type="journal article" date="2015" name="Nat. Commun.">
        <title>Lucilia cuprina genome unlocks parasitic fly biology to underpin future interventions.</title>
        <authorList>
            <person name="Anstead C.A."/>
            <person name="Korhonen P.K."/>
            <person name="Young N.D."/>
            <person name="Hall R.S."/>
            <person name="Jex A.R."/>
            <person name="Murali S.C."/>
            <person name="Hughes D.S."/>
            <person name="Lee S.F."/>
            <person name="Perry T."/>
            <person name="Stroehlein A.J."/>
            <person name="Ansell B.R."/>
            <person name="Breugelmans B."/>
            <person name="Hofmann A."/>
            <person name="Qu J."/>
            <person name="Dugan S."/>
            <person name="Lee S.L."/>
            <person name="Chao H."/>
            <person name="Dinh H."/>
            <person name="Han Y."/>
            <person name="Doddapaneni H.V."/>
            <person name="Worley K.C."/>
            <person name="Muzny D.M."/>
            <person name="Ioannidis P."/>
            <person name="Waterhouse R.M."/>
            <person name="Zdobnov E.M."/>
            <person name="James P.J."/>
            <person name="Bagnall N.H."/>
            <person name="Kotze A.C."/>
            <person name="Gibbs R.A."/>
            <person name="Richards S."/>
            <person name="Batterham P."/>
            <person name="Gasser R.B."/>
        </authorList>
    </citation>
    <scope>NUCLEOTIDE SEQUENCE [LARGE SCALE GENOMIC DNA]</scope>
    <source>
        <strain evidence="6 7">LS</strain>
        <tissue evidence="6">Full body</tissue>
    </source>
</reference>
<dbReference type="EMBL" id="JRES01001347">
    <property type="protein sequence ID" value="KNC23495.1"/>
    <property type="molecule type" value="Genomic_DNA"/>
</dbReference>
<dbReference type="GO" id="GO:0072686">
    <property type="term" value="C:mitotic spindle"/>
    <property type="evidence" value="ECO:0007669"/>
    <property type="project" value="TreeGrafter"/>
</dbReference>
<dbReference type="Pfam" id="PF03568">
    <property type="entry name" value="Separin_C"/>
    <property type="match status" value="1"/>
</dbReference>
<accession>A0A0L0BTU0</accession>
<dbReference type="InterPro" id="IPR030397">
    <property type="entry name" value="SEPARIN_core_dom"/>
</dbReference>
<keyword evidence="3" id="KW-0378">Hydrolase</keyword>
<name>A0A0L0BTU0_LUCCU</name>